<dbReference type="EMBL" id="JBBWWR010000019">
    <property type="protein sequence ID" value="KAK8942260.1"/>
    <property type="molecule type" value="Genomic_DNA"/>
</dbReference>
<dbReference type="InterPro" id="IPR045138">
    <property type="entry name" value="MeCP2/MBD4"/>
</dbReference>
<comment type="caution">
    <text evidence="3">The sequence shown here is derived from an EMBL/GenBank/DDBJ whole genome shotgun (WGS) entry which is preliminary data.</text>
</comment>
<evidence type="ECO:0000313" key="4">
    <source>
        <dbReference type="Proteomes" id="UP001412067"/>
    </source>
</evidence>
<keyword evidence="2" id="KW-0539">Nucleus</keyword>
<dbReference type="PANTHER" id="PTHR15074:SF0">
    <property type="entry name" value="METHYL-CPG-BINDING DOMAIN PROTEIN 4-LIKE PROTEIN"/>
    <property type="match status" value="1"/>
</dbReference>
<accession>A0ABR2LJD9</accession>
<evidence type="ECO:0000256" key="2">
    <source>
        <dbReference type="ARBA" id="ARBA00023242"/>
    </source>
</evidence>
<gene>
    <name evidence="3" type="ORF">KSP40_PGU021331</name>
</gene>
<dbReference type="Gene3D" id="1.10.340.30">
    <property type="entry name" value="Hypothetical protein, domain 2"/>
    <property type="match status" value="1"/>
</dbReference>
<proteinExistence type="predicted"/>
<dbReference type="Proteomes" id="UP001412067">
    <property type="component" value="Unassembled WGS sequence"/>
</dbReference>
<organism evidence="3 4">
    <name type="scientific">Platanthera guangdongensis</name>
    <dbReference type="NCBI Taxonomy" id="2320717"/>
    <lineage>
        <taxon>Eukaryota</taxon>
        <taxon>Viridiplantae</taxon>
        <taxon>Streptophyta</taxon>
        <taxon>Embryophyta</taxon>
        <taxon>Tracheophyta</taxon>
        <taxon>Spermatophyta</taxon>
        <taxon>Magnoliopsida</taxon>
        <taxon>Liliopsida</taxon>
        <taxon>Asparagales</taxon>
        <taxon>Orchidaceae</taxon>
        <taxon>Orchidoideae</taxon>
        <taxon>Orchideae</taxon>
        <taxon>Orchidinae</taxon>
        <taxon>Platanthera</taxon>
    </lineage>
</organism>
<evidence type="ECO:0000256" key="1">
    <source>
        <dbReference type="ARBA" id="ARBA00004123"/>
    </source>
</evidence>
<reference evidence="3 4" key="1">
    <citation type="journal article" date="2022" name="Nat. Plants">
        <title>Genomes of leafy and leafless Platanthera orchids illuminate the evolution of mycoheterotrophy.</title>
        <authorList>
            <person name="Li M.H."/>
            <person name="Liu K.W."/>
            <person name="Li Z."/>
            <person name="Lu H.C."/>
            <person name="Ye Q.L."/>
            <person name="Zhang D."/>
            <person name="Wang J.Y."/>
            <person name="Li Y.F."/>
            <person name="Zhong Z.M."/>
            <person name="Liu X."/>
            <person name="Yu X."/>
            <person name="Liu D.K."/>
            <person name="Tu X.D."/>
            <person name="Liu B."/>
            <person name="Hao Y."/>
            <person name="Liao X.Y."/>
            <person name="Jiang Y.T."/>
            <person name="Sun W.H."/>
            <person name="Chen J."/>
            <person name="Chen Y.Q."/>
            <person name="Ai Y."/>
            <person name="Zhai J.W."/>
            <person name="Wu S.S."/>
            <person name="Zhou Z."/>
            <person name="Hsiao Y.Y."/>
            <person name="Wu W.L."/>
            <person name="Chen Y.Y."/>
            <person name="Lin Y.F."/>
            <person name="Hsu J.L."/>
            <person name="Li C.Y."/>
            <person name="Wang Z.W."/>
            <person name="Zhao X."/>
            <person name="Zhong W.Y."/>
            <person name="Ma X.K."/>
            <person name="Ma L."/>
            <person name="Huang J."/>
            <person name="Chen G.Z."/>
            <person name="Huang M.Z."/>
            <person name="Huang L."/>
            <person name="Peng D.H."/>
            <person name="Luo Y.B."/>
            <person name="Zou S.Q."/>
            <person name="Chen S.P."/>
            <person name="Lan S."/>
            <person name="Tsai W.C."/>
            <person name="Van de Peer Y."/>
            <person name="Liu Z.J."/>
        </authorList>
    </citation>
    <scope>NUCLEOTIDE SEQUENCE [LARGE SCALE GENOMIC DNA]</scope>
    <source>
        <strain evidence="3">Lor288</strain>
    </source>
</reference>
<comment type="subcellular location">
    <subcellularLocation>
        <location evidence="1">Nucleus</location>
    </subcellularLocation>
</comment>
<name>A0ABR2LJD9_9ASPA</name>
<dbReference type="PANTHER" id="PTHR15074">
    <property type="entry name" value="METHYL-CPG-BINDING PROTEIN"/>
    <property type="match status" value="1"/>
</dbReference>
<keyword evidence="4" id="KW-1185">Reference proteome</keyword>
<sequence length="57" mass="6619">MSLQYLEDWWTHVTKLHGVDKYAVDAYAIFCVEETNDLMHASTVILGERNVPKNFSM</sequence>
<evidence type="ECO:0000313" key="3">
    <source>
        <dbReference type="EMBL" id="KAK8942260.1"/>
    </source>
</evidence>
<protein>
    <submittedName>
        <fullName evidence="3">Uncharacterized protein</fullName>
    </submittedName>
</protein>